<reference evidence="1" key="2">
    <citation type="journal article" date="2021" name="Microbiome">
        <title>Successional dynamics and alternative stable states in a saline activated sludge microbial community over 9 years.</title>
        <authorList>
            <person name="Wang Y."/>
            <person name="Ye J."/>
            <person name="Ju F."/>
            <person name="Liu L."/>
            <person name="Boyd J.A."/>
            <person name="Deng Y."/>
            <person name="Parks D.H."/>
            <person name="Jiang X."/>
            <person name="Yin X."/>
            <person name="Woodcroft B.J."/>
            <person name="Tyson G.W."/>
            <person name="Hugenholtz P."/>
            <person name="Polz M.F."/>
            <person name="Zhang T."/>
        </authorList>
    </citation>
    <scope>NUCLEOTIDE SEQUENCE</scope>
    <source>
        <strain evidence="1">HKST-UBA16</strain>
    </source>
</reference>
<dbReference type="Proteomes" id="UP000748332">
    <property type="component" value="Unassembled WGS sequence"/>
</dbReference>
<name>A0A955HZQ1_9BACT</name>
<gene>
    <name evidence="1" type="ORF">KC622_03600</name>
</gene>
<reference evidence="1" key="1">
    <citation type="submission" date="2020-04" db="EMBL/GenBank/DDBJ databases">
        <authorList>
            <person name="Zhang T."/>
        </authorList>
    </citation>
    <scope>NUCLEOTIDE SEQUENCE</scope>
    <source>
        <strain evidence="1">HKST-UBA16</strain>
    </source>
</reference>
<dbReference type="EMBL" id="JAGQLM010000165">
    <property type="protein sequence ID" value="MCA9375389.1"/>
    <property type="molecule type" value="Genomic_DNA"/>
</dbReference>
<proteinExistence type="predicted"/>
<comment type="caution">
    <text evidence="1">The sequence shown here is derived from an EMBL/GenBank/DDBJ whole genome shotgun (WGS) entry which is preliminary data.</text>
</comment>
<evidence type="ECO:0000313" key="1">
    <source>
        <dbReference type="EMBL" id="MCA9375389.1"/>
    </source>
</evidence>
<accession>A0A955HZQ1</accession>
<protein>
    <submittedName>
        <fullName evidence="1">Uncharacterized protein</fullName>
    </submittedName>
</protein>
<dbReference type="AlphaFoldDB" id="A0A955HZQ1"/>
<sequence length="119" mass="13546">MTKYFKLPGDFAEDIPNLSANEIKLYILLLRLRAMDSNYQSDDWIECSYLTASTLSGIKSNTSIRTATSGLAQKGWLSDYERGGFEMVEGIRVNRSTRYKISDKKQESNIITTVLKKVH</sequence>
<evidence type="ECO:0000313" key="2">
    <source>
        <dbReference type="Proteomes" id="UP000748332"/>
    </source>
</evidence>
<organism evidence="1 2">
    <name type="scientific">Candidatus Dojkabacteria bacterium</name>
    <dbReference type="NCBI Taxonomy" id="2099670"/>
    <lineage>
        <taxon>Bacteria</taxon>
        <taxon>Candidatus Dojkabacteria</taxon>
    </lineage>
</organism>